<comment type="subcellular location">
    <subcellularLocation>
        <location evidence="1">Membrane</location>
        <topology evidence="1">Single-pass membrane protein</topology>
    </subcellularLocation>
</comment>
<evidence type="ECO:0000256" key="4">
    <source>
        <dbReference type="ARBA" id="ARBA00023136"/>
    </source>
</evidence>
<evidence type="ECO:0000256" key="2">
    <source>
        <dbReference type="ARBA" id="ARBA00022692"/>
    </source>
</evidence>
<keyword evidence="3" id="KW-1133">Transmembrane helix</keyword>
<evidence type="ECO:0000259" key="5">
    <source>
        <dbReference type="Pfam" id="PF04357"/>
    </source>
</evidence>
<dbReference type="EMBL" id="QFLI01000006">
    <property type="protein sequence ID" value="PXX99138.1"/>
    <property type="molecule type" value="Genomic_DNA"/>
</dbReference>
<evidence type="ECO:0000313" key="6">
    <source>
        <dbReference type="EMBL" id="PXX99138.1"/>
    </source>
</evidence>
<reference evidence="6 7" key="1">
    <citation type="submission" date="2018-05" db="EMBL/GenBank/DDBJ databases">
        <title>Marinifilum breve JC075T sp. nov., a marine bacterium isolated from Yongle Blue Hole in the South China Sea.</title>
        <authorList>
            <person name="Fu T."/>
        </authorList>
    </citation>
    <scope>NUCLEOTIDE SEQUENCE [LARGE SCALE GENOMIC DNA]</scope>
    <source>
        <strain evidence="6 7">JC075</strain>
    </source>
</reference>
<evidence type="ECO:0000256" key="3">
    <source>
        <dbReference type="ARBA" id="ARBA00022989"/>
    </source>
</evidence>
<evidence type="ECO:0000256" key="1">
    <source>
        <dbReference type="ARBA" id="ARBA00004167"/>
    </source>
</evidence>
<evidence type="ECO:0000313" key="7">
    <source>
        <dbReference type="Proteomes" id="UP000248079"/>
    </source>
</evidence>
<dbReference type="GO" id="GO:0005886">
    <property type="term" value="C:plasma membrane"/>
    <property type="evidence" value="ECO:0007669"/>
    <property type="project" value="InterPro"/>
</dbReference>
<sequence>MIPCIMYLLFLSSTVQTHVSRKIANYLSEQTNTPISIEGVNISPFKSIILKGLYVEDYRQDTLIYIDNLKAKIDSFNISKKEIYVNKLTLSKTFFNLYEDEERILNIEVFLDSLSSGSSPNPVDTTTKSWDITVSNVDMEHSSFGYKTVAYVPQEFGMNYDDIFVTDLNIQARNIKVVGDSVGFFLQHLSCKEKSGFVLKDFKANNWFTSKQWGLSDVNIISEHSKVVAEHLYFNYEPNQGYWAKFTKKMQLDFLLKSSRLSFLDLAYFNEELLGFRETGYLSGKLYGTIYDLRGRDIDIVYGDNTALKGRFYMNGLPYLSDTYLEADFKELTTSISDIEKVYIPGYSKEHFKLPEYFNNLGLIQYKGKFNGFINDFVFYGNFKTELGDLKTDILFKPNQGNNKLDFTGDLRTENFNLGGLIEQEKVGNISLNVSISGYTSPETTQGVMKGNISEVDFYDYEYKNLTLNGFFSESQFDGKVSIEDPNVGFDFAGKVDFSQEIPTMNFSSHLYHAKLFPLHLNTTDQKAELSLSVNANFTGSSFDNANGVIEINNTNYKNSLGEFLLNKFIINSFTSPEFKRITLNSDVSDMKVEGNYEVGKLISSIANLAYYYLPAYAPDKEYEKIDSTNNFKFQLKLKDTKPVTSVLFPDFSIAPETNLKGEIVAVDRKLNLHFETPKLVVDGKSLDELKVDLNTDSDKLTLKGRTNKFKFSDNFGLYNLSQKLIAEKNKIKLDVLWNNWDKVTYSGFLSAEGEVEKSKKSENVKWDISLLPSTIIMADSIWSIPESRIVIDSTSYEIDNFKIARENQFFGLDGKISSNPNDSVNFRIQNISLKNLNDLTREQNIGINGTVKGYVQVSDFYGDRLSKSNVMIEDLILNQDTLGNLFLISDWDKYQKKLSFSSFTDFSSRKELEITGDYFPDSDSLNMDINIDKMRMELLNPYLQENISDIKGNTSGSVHIEGHTDNLKSVGKLKFEQAEFTVNTLKTTYYCNDSISIMPGELRFDNFTIKDQNDQSAMLFGAITHEQFNNLQLDLSVNTLNFNVLDTKEADNEMFYGEAYVTGITHLFGPVNDLEIEIRAKTDKNTRIYVPINNSGDIQESNFITFVNTNRANQSEEEQEDYKIDLSGIRMNCDLEITPETDIQIIFDSQVGDVLKAKGSGNLKLEIDTKGEFKIFGDYTIQKGSYLFTLQNVINKKFDLANGGNIKWAGDPYNATVNIDAVYNVKTTLYDLLLNTPYIDINRKIPVQCNMNLSQNLENPIIKFNIAFPTLDQQTQSILEGLFSTEDETNKQILSLLVLNRFYTPEYLRSTDPDFENKNSSYAVGVTTSELLSNQLSNWLSQISNDFDIGVSYRPGDNLTSDEIQVALSTQVFDDKVTINGNVGTSNSQERANDIVGDVDVNIKLDKKGKLQLKAFTRSNEYLVYEESRNTQGIGIFYKEDFNTFSGLFKKYMSFLRGNKNKVNKKDKAE</sequence>
<dbReference type="OrthoDB" id="680700at2"/>
<comment type="caution">
    <text evidence="6">The sequence shown here is derived from an EMBL/GenBank/DDBJ whole genome shotgun (WGS) entry which is preliminary data.</text>
</comment>
<protein>
    <recommendedName>
        <fullName evidence="5">Translocation and assembly module TamB C-terminal domain-containing protein</fullName>
    </recommendedName>
</protein>
<dbReference type="PANTHER" id="PTHR36985">
    <property type="entry name" value="TRANSLOCATION AND ASSEMBLY MODULE SUBUNIT TAMB"/>
    <property type="match status" value="1"/>
</dbReference>
<keyword evidence="2" id="KW-0812">Transmembrane</keyword>
<proteinExistence type="predicted"/>
<dbReference type="Proteomes" id="UP000248079">
    <property type="component" value="Unassembled WGS sequence"/>
</dbReference>
<keyword evidence="7" id="KW-1185">Reference proteome</keyword>
<dbReference type="GO" id="GO:0009306">
    <property type="term" value="P:protein secretion"/>
    <property type="evidence" value="ECO:0007669"/>
    <property type="project" value="InterPro"/>
</dbReference>
<dbReference type="InterPro" id="IPR007452">
    <property type="entry name" value="TamB_C"/>
</dbReference>
<name>A0A2V3ZZD9_9BACT</name>
<gene>
    <name evidence="6" type="ORF">DF185_14775</name>
</gene>
<accession>A0A2V3ZZD9</accession>
<dbReference type="PANTHER" id="PTHR36985:SF1">
    <property type="entry name" value="TRANSLOCATION AND ASSEMBLY MODULE SUBUNIT TAMB"/>
    <property type="match status" value="1"/>
</dbReference>
<dbReference type="Pfam" id="PF04357">
    <property type="entry name" value="TamB"/>
    <property type="match status" value="1"/>
</dbReference>
<organism evidence="6 7">
    <name type="scientific">Marinifilum breve</name>
    <dbReference type="NCBI Taxonomy" id="2184082"/>
    <lineage>
        <taxon>Bacteria</taxon>
        <taxon>Pseudomonadati</taxon>
        <taxon>Bacteroidota</taxon>
        <taxon>Bacteroidia</taxon>
        <taxon>Marinilabiliales</taxon>
        <taxon>Marinifilaceae</taxon>
    </lineage>
</organism>
<feature type="domain" description="Translocation and assembly module TamB C-terminal" evidence="5">
    <location>
        <begin position="1007"/>
        <end position="1443"/>
    </location>
</feature>
<keyword evidence="4" id="KW-0472">Membrane</keyword>